<dbReference type="EMBL" id="PYYB01000002">
    <property type="protein sequence ID" value="PTL56287.1"/>
    <property type="molecule type" value="Genomic_DNA"/>
</dbReference>
<reference evidence="13 14" key="1">
    <citation type="submission" date="2018-03" db="EMBL/GenBank/DDBJ databases">
        <title>Aquarubrobacter algicola gen. nov., sp. nov., a novel actinobacterium isolated from shallow eutrophic lake during the end of cyanobacterial harmful algal blooms.</title>
        <authorList>
            <person name="Chun S.J."/>
        </authorList>
    </citation>
    <scope>NUCLEOTIDE SEQUENCE [LARGE SCALE GENOMIC DNA]</scope>
    <source>
        <strain evidence="13 14">Seoho-28</strain>
    </source>
</reference>
<dbReference type="InterPro" id="IPR033705">
    <property type="entry name" value="Anticodon_Ia_Val"/>
</dbReference>
<dbReference type="Proteomes" id="UP000240739">
    <property type="component" value="Unassembled WGS sequence"/>
</dbReference>
<evidence type="ECO:0000256" key="8">
    <source>
        <dbReference type="ARBA" id="ARBA00047552"/>
    </source>
</evidence>
<keyword evidence="14" id="KW-1185">Reference proteome</keyword>
<comment type="subcellular location">
    <subcellularLocation>
        <location evidence="9">Cytoplasm</location>
    </subcellularLocation>
</comment>
<feature type="binding site" evidence="9">
    <location>
        <position position="523"/>
    </location>
    <ligand>
        <name>ATP</name>
        <dbReference type="ChEBI" id="CHEBI:30616"/>
    </ligand>
</feature>
<dbReference type="SUPFAM" id="SSF47323">
    <property type="entry name" value="Anticodon-binding domain of a subclass of class I aminoacyl-tRNA synthetases"/>
    <property type="match status" value="1"/>
</dbReference>
<dbReference type="GO" id="GO:0005829">
    <property type="term" value="C:cytosol"/>
    <property type="evidence" value="ECO:0007669"/>
    <property type="project" value="TreeGrafter"/>
</dbReference>
<dbReference type="InterPro" id="IPR014729">
    <property type="entry name" value="Rossmann-like_a/b/a_fold"/>
</dbReference>
<comment type="caution">
    <text evidence="13">The sequence shown here is derived from an EMBL/GenBank/DDBJ whole genome shotgun (WGS) entry which is preliminary data.</text>
</comment>
<evidence type="ECO:0000259" key="11">
    <source>
        <dbReference type="Pfam" id="PF08264"/>
    </source>
</evidence>
<dbReference type="Pfam" id="PF10458">
    <property type="entry name" value="Val_tRNA-synt_C"/>
    <property type="match status" value="1"/>
</dbReference>
<evidence type="ECO:0000256" key="4">
    <source>
        <dbReference type="ARBA" id="ARBA00022840"/>
    </source>
</evidence>
<dbReference type="GO" id="GO:0004832">
    <property type="term" value="F:valine-tRNA ligase activity"/>
    <property type="evidence" value="ECO:0007669"/>
    <property type="project" value="UniProtKB-UniRule"/>
</dbReference>
<comment type="similarity">
    <text evidence="9">Belongs to the class-I aminoacyl-tRNA synthetase family. ValS type 1 subfamily.</text>
</comment>
<dbReference type="InterPro" id="IPR013155">
    <property type="entry name" value="M/V/L/I-tRNA-synth_anticd-bd"/>
</dbReference>
<evidence type="ECO:0000259" key="10">
    <source>
        <dbReference type="Pfam" id="PF00133"/>
    </source>
</evidence>
<evidence type="ECO:0000256" key="5">
    <source>
        <dbReference type="ARBA" id="ARBA00022917"/>
    </source>
</evidence>
<dbReference type="Gene3D" id="3.40.50.620">
    <property type="entry name" value="HUPs"/>
    <property type="match status" value="3"/>
</dbReference>
<keyword evidence="3 9" id="KW-0547">Nucleotide-binding</keyword>
<keyword evidence="6 9" id="KW-0175">Coiled coil</keyword>
<dbReference type="CDD" id="cd07962">
    <property type="entry name" value="Anticodon_Ia_Val"/>
    <property type="match status" value="1"/>
</dbReference>
<comment type="domain">
    <text evidence="9">ValRS has two distinct active sites: one for aminoacylation and one for editing. The misactivated threonine is translocated from the active site to the editing site.</text>
</comment>
<evidence type="ECO:0000256" key="1">
    <source>
        <dbReference type="ARBA" id="ARBA00022490"/>
    </source>
</evidence>
<keyword evidence="5 9" id="KW-0648">Protein biosynthesis</keyword>
<dbReference type="NCBIfam" id="TIGR00422">
    <property type="entry name" value="valS"/>
    <property type="match status" value="1"/>
</dbReference>
<proteinExistence type="inferred from homology"/>
<dbReference type="Gene3D" id="3.90.740.10">
    <property type="entry name" value="Valyl/Leucyl/Isoleucyl-tRNA synthetase, editing domain"/>
    <property type="match status" value="1"/>
</dbReference>
<sequence>MTALQDRKRFEPSEVEPRITQAWLAAGLHHPEPQGTSASNYSIAIPPPNVTGALHMGHALNGAIQDTLVRWQRMHGRLAKWILGTDHAGIATQTQVEKLLVREGTSREEVGREEFTRRVWEWREQYGGTIVGQFERLGSSCDYDDERFTLDDQYVRAVLKVFVDLYEQGLIYRDLYMVNWDPGSGSAISDLEVEDREVTDTLYSIAYPLTDGSGEVVVATVRPETMLADTAVAVNPQDERFAHLVGRTVRLPLTDRELTIIADDYVKTDFGTGCLKITPGHDPNDFEIGRRHGLQELTAIGEDGRIVAELGGPYAGLKALEAREAMVADLRAQGLVRAEEPYTHTVPFSHRSGERIEPLISLQWFMRMDELAAPAIEVVRDGTVRIHPETQARRYVEWLENIRPWCISRQLWWGHQIPVWYRGDEVHAGLEAPEGEGWERDPDVLDTWFSSALWPFATLGWPDETPELAAFYPTDVLSTARDILFLWVARMVMMGLRFTGDVPFRDVYIHSVIQAPDGRRMSKSLGTGINPLDLIEGGPRPPVFAKKPGEDPGEFPAYGADAVRFGLLAMSSVQDVRFSEERVQQGQQLANKLFNATRFVLSKVGEAPAEHPPAPVTLEDRWILSRLTAFQEQTDEHLRAFDFSKAALGLYDFVYGELCDWYLELIKAREVDADLSALLAHVLRTTLATAHPFIPFVTEDLWAHVPGADGLLAAAEAPAADLARRDPDADAAIAAVIGAVQAVRGWRDGAQIKPGAFLPARLRADLPDGAAALIARLARLAWTEEGEAAAAVPVPGGLVEILASDDVDPAKEAAKRDARIAELRQEIARAEGKLGNAGFVAKAPEAVVAAEREKLARLQAELADLGGA</sequence>
<dbReference type="SUPFAM" id="SSF50677">
    <property type="entry name" value="ValRS/IleRS/LeuRS editing domain"/>
    <property type="match status" value="1"/>
</dbReference>
<dbReference type="RefSeq" id="WP_107570006.1">
    <property type="nucleotide sequence ID" value="NZ_PYYB01000002.1"/>
</dbReference>
<feature type="domain" description="Methionyl/Valyl/Leucyl/Isoleucyl-tRNA synthetase anticodon-binding" evidence="11">
    <location>
        <begin position="620"/>
        <end position="756"/>
    </location>
</feature>
<dbReference type="EC" id="6.1.1.9" evidence="9"/>
<evidence type="ECO:0000256" key="7">
    <source>
        <dbReference type="ARBA" id="ARBA00023146"/>
    </source>
</evidence>
<keyword evidence="4 9" id="KW-0067">ATP-binding</keyword>
<comment type="domain">
    <text evidence="9">The C-terminal coiled-coil domain is crucial for aminoacylation activity.</text>
</comment>
<dbReference type="NCBIfam" id="NF004349">
    <property type="entry name" value="PRK05729.1"/>
    <property type="match status" value="1"/>
</dbReference>
<comment type="caution">
    <text evidence="9">Lacks conserved residue(s) required for the propagation of feature annotation.</text>
</comment>
<dbReference type="InterPro" id="IPR001412">
    <property type="entry name" value="aa-tRNA-synth_I_CS"/>
</dbReference>
<dbReference type="GO" id="GO:0005524">
    <property type="term" value="F:ATP binding"/>
    <property type="evidence" value="ECO:0007669"/>
    <property type="project" value="UniProtKB-UniRule"/>
</dbReference>
<keyword evidence="1 9" id="KW-0963">Cytoplasm</keyword>
<dbReference type="InterPro" id="IPR010978">
    <property type="entry name" value="tRNA-bd_arm"/>
</dbReference>
<evidence type="ECO:0000256" key="9">
    <source>
        <dbReference type="HAMAP-Rule" id="MF_02004"/>
    </source>
</evidence>
<dbReference type="InterPro" id="IPR019499">
    <property type="entry name" value="Val-tRNA_synth_tRNA-bd"/>
</dbReference>
<keyword evidence="2 9" id="KW-0436">Ligase</keyword>
<dbReference type="OrthoDB" id="9810365at2"/>
<evidence type="ECO:0000313" key="13">
    <source>
        <dbReference type="EMBL" id="PTL56287.1"/>
    </source>
</evidence>
<dbReference type="InterPro" id="IPR002303">
    <property type="entry name" value="Valyl-tRNA_ligase"/>
</dbReference>
<dbReference type="PRINTS" id="PR00986">
    <property type="entry name" value="TRNASYNTHVAL"/>
</dbReference>
<comment type="catalytic activity">
    <reaction evidence="8 9">
        <text>tRNA(Val) + L-valine + ATP = L-valyl-tRNA(Val) + AMP + diphosphate</text>
        <dbReference type="Rhea" id="RHEA:10704"/>
        <dbReference type="Rhea" id="RHEA-COMP:9672"/>
        <dbReference type="Rhea" id="RHEA-COMP:9708"/>
        <dbReference type="ChEBI" id="CHEBI:30616"/>
        <dbReference type="ChEBI" id="CHEBI:33019"/>
        <dbReference type="ChEBI" id="CHEBI:57762"/>
        <dbReference type="ChEBI" id="CHEBI:78442"/>
        <dbReference type="ChEBI" id="CHEBI:78537"/>
        <dbReference type="ChEBI" id="CHEBI:456215"/>
        <dbReference type="EC" id="6.1.1.9"/>
    </reaction>
</comment>
<dbReference type="PANTHER" id="PTHR11946">
    <property type="entry name" value="VALYL-TRNA SYNTHETASES"/>
    <property type="match status" value="1"/>
</dbReference>
<dbReference type="GO" id="GO:0002161">
    <property type="term" value="F:aminoacyl-tRNA deacylase activity"/>
    <property type="evidence" value="ECO:0007669"/>
    <property type="project" value="InterPro"/>
</dbReference>
<protein>
    <recommendedName>
        <fullName evidence="9">Valine--tRNA ligase</fullName>
        <ecNumber evidence="9">6.1.1.9</ecNumber>
    </recommendedName>
    <alternativeName>
        <fullName evidence="9">Valyl-tRNA synthetase</fullName>
        <shortName evidence="9">ValRS</shortName>
    </alternativeName>
</protein>
<dbReference type="InterPro" id="IPR009080">
    <property type="entry name" value="tRNAsynth_Ia_anticodon-bd"/>
</dbReference>
<accession>A0A2T4UER6</accession>
<name>A0A2T4UER6_9ACTN</name>
<dbReference type="Pfam" id="PF00133">
    <property type="entry name" value="tRNA-synt_1"/>
    <property type="match status" value="2"/>
</dbReference>
<dbReference type="FunFam" id="3.40.50.620:FF:000020">
    <property type="entry name" value="Valine--tRNA ligase, mitochondrial"/>
    <property type="match status" value="1"/>
</dbReference>
<dbReference type="SUPFAM" id="SSF46589">
    <property type="entry name" value="tRNA-binding arm"/>
    <property type="match status" value="1"/>
</dbReference>
<feature type="domain" description="Valyl-tRNA synthetase tRNA-binding arm" evidence="12">
    <location>
        <begin position="810"/>
        <end position="864"/>
    </location>
</feature>
<feature type="coiled-coil region" evidence="9">
    <location>
        <begin position="813"/>
        <end position="868"/>
    </location>
</feature>
<dbReference type="HAMAP" id="MF_02004">
    <property type="entry name" value="Val_tRNA_synth_type1"/>
    <property type="match status" value="1"/>
</dbReference>
<dbReference type="Pfam" id="PF08264">
    <property type="entry name" value="Anticodon_1"/>
    <property type="match status" value="1"/>
</dbReference>
<evidence type="ECO:0000259" key="12">
    <source>
        <dbReference type="Pfam" id="PF10458"/>
    </source>
</evidence>
<dbReference type="PROSITE" id="PS00178">
    <property type="entry name" value="AA_TRNA_LIGASE_I"/>
    <property type="match status" value="1"/>
</dbReference>
<feature type="short sequence motif" description="'HIGH' region" evidence="9">
    <location>
        <begin position="48"/>
        <end position="58"/>
    </location>
</feature>
<organism evidence="13 14">
    <name type="scientific">Paraconexibacter algicola</name>
    <dbReference type="NCBI Taxonomy" id="2133960"/>
    <lineage>
        <taxon>Bacteria</taxon>
        <taxon>Bacillati</taxon>
        <taxon>Actinomycetota</taxon>
        <taxon>Thermoleophilia</taxon>
        <taxon>Solirubrobacterales</taxon>
        <taxon>Paraconexibacteraceae</taxon>
        <taxon>Paraconexibacter</taxon>
    </lineage>
</organism>
<dbReference type="InterPro" id="IPR009008">
    <property type="entry name" value="Val/Leu/Ile-tRNA-synth_edit"/>
</dbReference>
<evidence type="ECO:0000256" key="2">
    <source>
        <dbReference type="ARBA" id="ARBA00022598"/>
    </source>
</evidence>
<dbReference type="PANTHER" id="PTHR11946:SF93">
    <property type="entry name" value="VALINE--TRNA LIGASE, CHLOROPLASTIC_MITOCHONDRIAL 2"/>
    <property type="match status" value="1"/>
</dbReference>
<dbReference type="Gene3D" id="1.10.730.10">
    <property type="entry name" value="Isoleucyl-tRNA Synthetase, Domain 1"/>
    <property type="match status" value="1"/>
</dbReference>
<comment type="subunit">
    <text evidence="9">Monomer.</text>
</comment>
<dbReference type="Gene3D" id="1.10.287.380">
    <property type="entry name" value="Valyl-tRNA synthetase, C-terminal domain"/>
    <property type="match status" value="1"/>
</dbReference>
<feature type="domain" description="Aminoacyl-tRNA synthetase class Ia" evidence="10">
    <location>
        <begin position="436"/>
        <end position="579"/>
    </location>
</feature>
<evidence type="ECO:0000256" key="3">
    <source>
        <dbReference type="ARBA" id="ARBA00022741"/>
    </source>
</evidence>
<dbReference type="AlphaFoldDB" id="A0A2T4UER6"/>
<dbReference type="InterPro" id="IPR002300">
    <property type="entry name" value="aa-tRNA-synth_Ia"/>
</dbReference>
<comment type="function">
    <text evidence="9">Catalyzes the attachment of valine to tRNA(Val). As ValRS can inadvertently accommodate and process structurally similar amino acids such as threonine, to avoid such errors, it has a 'posttransfer' editing activity that hydrolyzes mischarged Thr-tRNA(Val) in a tRNA-dependent manner.</text>
</comment>
<dbReference type="GO" id="GO:0006438">
    <property type="term" value="P:valyl-tRNA aminoacylation"/>
    <property type="evidence" value="ECO:0007669"/>
    <property type="project" value="UniProtKB-UniRule"/>
</dbReference>
<gene>
    <name evidence="9" type="primary">valS</name>
    <name evidence="13" type="ORF">C7Y72_15025</name>
</gene>
<evidence type="ECO:0000256" key="6">
    <source>
        <dbReference type="ARBA" id="ARBA00023054"/>
    </source>
</evidence>
<dbReference type="SUPFAM" id="SSF52374">
    <property type="entry name" value="Nucleotidylyl transferase"/>
    <property type="match status" value="1"/>
</dbReference>
<dbReference type="InterPro" id="IPR037118">
    <property type="entry name" value="Val-tRNA_synth_C_sf"/>
</dbReference>
<dbReference type="CDD" id="cd00817">
    <property type="entry name" value="ValRS_core"/>
    <property type="match status" value="1"/>
</dbReference>
<evidence type="ECO:0000313" key="14">
    <source>
        <dbReference type="Proteomes" id="UP000240739"/>
    </source>
</evidence>
<feature type="domain" description="Aminoacyl-tRNA synthetase class Ia" evidence="10">
    <location>
        <begin position="19"/>
        <end position="425"/>
    </location>
</feature>
<keyword evidence="7 9" id="KW-0030">Aminoacyl-tRNA synthetase</keyword>